<evidence type="ECO:0000313" key="2">
    <source>
        <dbReference type="Proteomes" id="UP000324800"/>
    </source>
</evidence>
<dbReference type="Proteomes" id="UP000324800">
    <property type="component" value="Unassembled WGS sequence"/>
</dbReference>
<dbReference type="OrthoDB" id="10017160at2759"/>
<dbReference type="GO" id="GO:0003676">
    <property type="term" value="F:nucleic acid binding"/>
    <property type="evidence" value="ECO:0007669"/>
    <property type="project" value="InterPro"/>
</dbReference>
<dbReference type="PANTHER" id="PTHR46060">
    <property type="entry name" value="MARINER MOS1 TRANSPOSASE-LIKE PROTEIN"/>
    <property type="match status" value="1"/>
</dbReference>
<name>A0A5J4VJG3_9EUKA</name>
<dbReference type="InterPro" id="IPR036397">
    <property type="entry name" value="RNaseH_sf"/>
</dbReference>
<sequence length="300" mass="34512">MGVYGNLVPQFDTIKRWQRKWESGFPLMSKFDGTRRPKASGYIERIEKILIENKYISLTGIAEEIKLNRFTVKRIIKEEADFRKIALRWVPYTLTNEIKAKRVDIARIMLEMITKLKSEGFIYSIAGDETWIYYRNLANSAWIRKGDEIPTRVAKGIGSPKVMVTIFFSGERMWLAKALDSGLSMNSDRFIELILNPLFQRIKAEFPSDLEPLLHFNNVTAHTAAITTKFICKNNIIRLPQPPYSHDLSPLDFYLFGYLNGTLKGITFESAEQVLAATEQILQIIDSRTLKGYSITDLLD</sequence>
<organism evidence="1 2">
    <name type="scientific">Streblomastix strix</name>
    <dbReference type="NCBI Taxonomy" id="222440"/>
    <lineage>
        <taxon>Eukaryota</taxon>
        <taxon>Metamonada</taxon>
        <taxon>Preaxostyla</taxon>
        <taxon>Oxymonadida</taxon>
        <taxon>Streblomastigidae</taxon>
        <taxon>Streblomastix</taxon>
    </lineage>
</organism>
<protein>
    <submittedName>
        <fullName evidence="1">Putative mariner transposase C9 mutant</fullName>
    </submittedName>
</protein>
<evidence type="ECO:0000313" key="1">
    <source>
        <dbReference type="EMBL" id="KAA6382708.1"/>
    </source>
</evidence>
<proteinExistence type="predicted"/>
<dbReference type="Gene3D" id="3.30.420.10">
    <property type="entry name" value="Ribonuclease H-like superfamily/Ribonuclease H"/>
    <property type="match status" value="1"/>
</dbReference>
<accession>A0A5J4VJG3</accession>
<dbReference type="PANTHER" id="PTHR46060:SF1">
    <property type="entry name" value="MARINER MOS1 TRANSPOSASE-LIKE PROTEIN"/>
    <property type="match status" value="1"/>
</dbReference>
<gene>
    <name evidence="1" type="ORF">EZS28_021763</name>
</gene>
<comment type="caution">
    <text evidence="1">The sequence shown here is derived from an EMBL/GenBank/DDBJ whole genome shotgun (WGS) entry which is preliminary data.</text>
</comment>
<dbReference type="InterPro" id="IPR052709">
    <property type="entry name" value="Transposase-MT_Hybrid"/>
</dbReference>
<dbReference type="EMBL" id="SNRW01006633">
    <property type="protein sequence ID" value="KAA6382708.1"/>
    <property type="molecule type" value="Genomic_DNA"/>
</dbReference>
<dbReference type="AlphaFoldDB" id="A0A5J4VJG3"/>
<reference evidence="1 2" key="1">
    <citation type="submission" date="2019-03" db="EMBL/GenBank/DDBJ databases">
        <title>Single cell metagenomics reveals metabolic interactions within the superorganism composed of flagellate Streblomastix strix and complex community of Bacteroidetes bacteria on its surface.</title>
        <authorList>
            <person name="Treitli S.C."/>
            <person name="Kolisko M."/>
            <person name="Husnik F."/>
            <person name="Keeling P."/>
            <person name="Hampl V."/>
        </authorList>
    </citation>
    <scope>NUCLEOTIDE SEQUENCE [LARGE SCALE GENOMIC DNA]</scope>
    <source>
        <strain evidence="1">ST1C</strain>
    </source>
</reference>